<organism evidence="2 3">
    <name type="scientific">Archaeoglobus sulfaticallidus PM70-1</name>
    <dbReference type="NCBI Taxonomy" id="387631"/>
    <lineage>
        <taxon>Archaea</taxon>
        <taxon>Methanobacteriati</taxon>
        <taxon>Methanobacteriota</taxon>
        <taxon>Archaeoglobi</taxon>
        <taxon>Archaeoglobales</taxon>
        <taxon>Archaeoglobaceae</taxon>
        <taxon>Archaeoglobus</taxon>
    </lineage>
</organism>
<dbReference type="eggNOG" id="arCOG00216">
    <property type="taxonomic scope" value="Archaea"/>
</dbReference>
<dbReference type="InterPro" id="IPR036688">
    <property type="entry name" value="MoeA_C_domain_IV_sf"/>
</dbReference>
<dbReference type="Gene3D" id="3.90.105.10">
    <property type="entry name" value="Molybdopterin biosynthesis moea protein, domain 2"/>
    <property type="match status" value="1"/>
</dbReference>
<evidence type="ECO:0000259" key="1">
    <source>
        <dbReference type="SMART" id="SM00852"/>
    </source>
</evidence>
<proteinExistence type="predicted"/>
<dbReference type="Pfam" id="PF00994">
    <property type="entry name" value="MoCF_biosynth"/>
    <property type="match status" value="1"/>
</dbReference>
<reference evidence="2 3" key="1">
    <citation type="journal article" date="2013" name="Genome Announc.">
        <title>Complete Genome Sequence of the Thermophilic and Facultatively Chemolithoautotrophic Sulfate Reducer Archaeoglobus sulfaticallidus Strain PM70-1T.</title>
        <authorList>
            <person name="Stokke R."/>
            <person name="Hocking W.P."/>
            <person name="Steinsbu B.O."/>
            <person name="Steen I.H."/>
        </authorList>
    </citation>
    <scope>NUCLEOTIDE SEQUENCE [LARGE SCALE GENOMIC DNA]</scope>
    <source>
        <strain evidence="2">PM70-1</strain>
    </source>
</reference>
<dbReference type="InterPro" id="IPR036135">
    <property type="entry name" value="MoeA_linker/N_sf"/>
</dbReference>
<evidence type="ECO:0000313" key="2">
    <source>
        <dbReference type="EMBL" id="AGK62153.1"/>
    </source>
</evidence>
<dbReference type="InterPro" id="IPR005110">
    <property type="entry name" value="MoeA_linker/N"/>
</dbReference>
<dbReference type="SUPFAM" id="SSF63882">
    <property type="entry name" value="MoeA N-terminal region -like"/>
    <property type="match status" value="1"/>
</dbReference>
<dbReference type="EMBL" id="CP005290">
    <property type="protein sequence ID" value="AGK62153.1"/>
    <property type="molecule type" value="Genomic_DNA"/>
</dbReference>
<feature type="domain" description="MoaB/Mog" evidence="1">
    <location>
        <begin position="151"/>
        <end position="277"/>
    </location>
</feature>
<dbReference type="GO" id="GO:0061599">
    <property type="term" value="F:molybdopterin molybdotransferase activity"/>
    <property type="evidence" value="ECO:0007669"/>
    <property type="project" value="TreeGrafter"/>
</dbReference>
<dbReference type="InterPro" id="IPR036425">
    <property type="entry name" value="MoaB/Mog-like_dom_sf"/>
</dbReference>
<dbReference type="InterPro" id="IPR038987">
    <property type="entry name" value="MoeA-like"/>
</dbReference>
<dbReference type="Pfam" id="PF03453">
    <property type="entry name" value="MoeA_N"/>
    <property type="match status" value="1"/>
</dbReference>
<dbReference type="STRING" id="387631.Asulf_02200"/>
<evidence type="ECO:0000313" key="3">
    <source>
        <dbReference type="Proteomes" id="UP000013307"/>
    </source>
</evidence>
<dbReference type="InterPro" id="IPR001453">
    <property type="entry name" value="MoaB/Mog_dom"/>
</dbReference>
<dbReference type="Gene3D" id="2.170.190.11">
    <property type="entry name" value="Molybdopterin biosynthesis moea protein, domain 3"/>
    <property type="match status" value="1"/>
</dbReference>
<dbReference type="GO" id="GO:0005829">
    <property type="term" value="C:cytosol"/>
    <property type="evidence" value="ECO:0007669"/>
    <property type="project" value="TreeGrafter"/>
</dbReference>
<dbReference type="PANTHER" id="PTHR10192">
    <property type="entry name" value="MOLYBDOPTERIN BIOSYNTHESIS PROTEIN"/>
    <property type="match status" value="1"/>
</dbReference>
<gene>
    <name evidence="2" type="ORF">Asulf_02200</name>
</gene>
<dbReference type="OrthoDB" id="31371at2157"/>
<dbReference type="AlphaFoldDB" id="N0BGL9"/>
<accession>N0BGL9</accession>
<name>N0BGL9_9EURY</name>
<keyword evidence="3" id="KW-1185">Reference proteome</keyword>
<dbReference type="CDD" id="cd00887">
    <property type="entry name" value="MoeA"/>
    <property type="match status" value="1"/>
</dbReference>
<dbReference type="Gene3D" id="2.40.340.10">
    <property type="entry name" value="MoeA, C-terminal, domain IV"/>
    <property type="match status" value="1"/>
</dbReference>
<dbReference type="GO" id="GO:0006777">
    <property type="term" value="P:Mo-molybdopterin cofactor biosynthetic process"/>
    <property type="evidence" value="ECO:0007669"/>
    <property type="project" value="TreeGrafter"/>
</dbReference>
<protein>
    <submittedName>
        <fullName evidence="2">Molybdopterin biosynthesis enzyme</fullName>
    </submittedName>
</protein>
<dbReference type="Proteomes" id="UP000013307">
    <property type="component" value="Chromosome"/>
</dbReference>
<dbReference type="HOGENOM" id="CLU_010186_7_2_2"/>
<dbReference type="PANTHER" id="PTHR10192:SF5">
    <property type="entry name" value="GEPHYRIN"/>
    <property type="match status" value="1"/>
</dbReference>
<dbReference type="SUPFAM" id="SSF53218">
    <property type="entry name" value="Molybdenum cofactor biosynthesis proteins"/>
    <property type="match status" value="1"/>
</dbReference>
<dbReference type="SMART" id="SM00852">
    <property type="entry name" value="MoCF_biosynth"/>
    <property type="match status" value="1"/>
</dbReference>
<sequence length="356" mass="40054">MLSYNEALSSIKRFVPDIGKEKVPVEDSVGRVVYEDIRAIADYPPHDISLFDGYALKNYELGKIESGIKNYRWVNTGDIVEDEVVVKVEDAEITSDGLIAHSVFQPAKKGEEYRKEEVILKKGTKITLNHVIAMKNCGVEEVVVYRKPRVAVIPTGDELNKIIIETNGLMISELLSGWGCEVERFEPLKDDFNLISEEIESLDHDLIVTSGGTSIGRRDIVRKVVERKGEIIFSKSKIKPGRTTIFGMIQTPIFCLAGMQSACLSGLLFYVRKFVCWIFGLEDKPFRGFTTTDIRKNKEYTQLFLSHYNGSEVNIVKGKSFLKDFVASNSYFVLSEGVESAPTGSLVNIHFLEFLI</sequence>
<dbReference type="KEGG" id="ast:Asulf_02200"/>
<dbReference type="GeneID" id="15393832"/>
<dbReference type="Gene3D" id="3.40.980.10">
    <property type="entry name" value="MoaB/Mog-like domain"/>
    <property type="match status" value="1"/>
</dbReference>
<dbReference type="RefSeq" id="WP_015591749.1">
    <property type="nucleotide sequence ID" value="NC_021169.1"/>
</dbReference>